<proteinExistence type="predicted"/>
<dbReference type="Proteomes" id="UP000228945">
    <property type="component" value="Chromosome"/>
</dbReference>
<feature type="chain" id="PRO_5013837285" description="TonB-dependent receptor" evidence="1">
    <location>
        <begin position="20"/>
        <end position="1173"/>
    </location>
</feature>
<feature type="signal peptide" evidence="1">
    <location>
        <begin position="1"/>
        <end position="19"/>
    </location>
</feature>
<sequence length="1173" mass="129363">MLCCCSILAGVSATATARAEETSAAPTPQEAQPAAVGRWTIAVPGGGAIWATEDPTLGQPSLNVSAPSEVAFAGGRITEPVRFYGYNNYSAFIERSEVLVYRAVDADLVTPIATVPLPSGAVSEMEWDGALPADLALRAGDELIYVVRAYGANGVYDETFPRRLQLVTPEQAERRSRLLRTTTERKFGEAFTVDEALRRSQLDQVFGENALGLQNIPVHGSKVRIQGRGLPDAFSVRINGRDHPIDLERKFVAEYLVPVGPHDFTLEMTGPDMPPRRETLHIDVSGKYTFLVGIADLTVSKNSISGSTGPLSTDDRLKDDDFLIEGRLAFYLKSKLKGRYLLTAQADTQERELDKLFDGFFDADPRDVFRRLDPDLYYPTYGDDSTTYRDVDTQGRLYGRLDWDKNQLLFGNFETRIGGTEYGRYSRSLYGGAGDLRSREVTALGEPVSQLRAFASKAQTAPGHSEFLGTGASLYFLRQTDILPGSDKVMIEVRDPTTGRVERRTPLLPGADYELDDLQGRILLTKPLTPTTREGVPGLITDAPLAGFLQVLVVDYEYVPTGFDPDTTAVGLRGKHWFGEHVGVGLTYVNEGRAGDDYNLMGADITLQAGRGTYFKIEHTRTENAGVPVFYSDNGGLTFTQPGANLGARDGTATAVEARVNLKDLGVTQDNWAAGAWWRNVDGGFSVARSDTGEPVEEYGAEVVGEFGPAISLYARYSHAERGDEALTQAQITGEWRFRETASVGAEIRHVDEQRTLGRGRGTLAAMRYTQQVTPSLELYGQGQVTLDDDGGAYARNDAVTVGGTYLYGDQSSVGAELTAGDRGNAARITAEHRLNPDHTVYATYTTSTDRTDYDPLFSTRADDGWVVGQRWRLSNRTSLFNESQYLKTPSEAGLAHTFGLDFYPSQGWNLGFTVTHADLERHQGGGLFGQVERQAISISGGLTTRETQWQSKLEWREDSGLEDRTQWVTTNRIMLRVSESLRLAGRLNYSETKDRLKADAGARFLESNLGFAYRPWNSTRWALFGKHTYLYDVSALSQVGNGVALYDQRTQVLSLEGIYNPDPTWEFAGKVARREGEVRFGRMTGQWADSGATFLAGQVRLEIGGRWHALAEYRYLGVDDGGTRQGVLIGVDRDIGDHLRIGIGYNFTEFSDDLTDFDYDHRGLFLNVVGRF</sequence>
<evidence type="ECO:0000313" key="2">
    <source>
        <dbReference type="EMBL" id="ATQ42964.1"/>
    </source>
</evidence>
<keyword evidence="1" id="KW-0732">Signal</keyword>
<reference evidence="2 3" key="1">
    <citation type="submission" date="2017-10" db="EMBL/GenBank/DDBJ databases">
        <title>Genome sequence of Caulobacter mirabilis FWC38.</title>
        <authorList>
            <person name="Fiebig A."/>
            <person name="Crosson S."/>
        </authorList>
    </citation>
    <scope>NUCLEOTIDE SEQUENCE [LARGE SCALE GENOMIC DNA]</scope>
    <source>
        <strain evidence="2 3">FWC 38</strain>
    </source>
</reference>
<dbReference type="KEGG" id="cmb:CSW64_11360"/>
<keyword evidence="3" id="KW-1185">Reference proteome</keyword>
<evidence type="ECO:0000313" key="3">
    <source>
        <dbReference type="Proteomes" id="UP000228945"/>
    </source>
</evidence>
<dbReference type="SUPFAM" id="SSF56935">
    <property type="entry name" value="Porins"/>
    <property type="match status" value="1"/>
</dbReference>
<protein>
    <recommendedName>
        <fullName evidence="4">TonB-dependent receptor</fullName>
    </recommendedName>
</protein>
<evidence type="ECO:0000256" key="1">
    <source>
        <dbReference type="SAM" id="SignalP"/>
    </source>
</evidence>
<gene>
    <name evidence="2" type="ORF">CSW64_11360</name>
</gene>
<organism evidence="2 3">
    <name type="scientific">Caulobacter mirabilis</name>
    <dbReference type="NCBI Taxonomy" id="69666"/>
    <lineage>
        <taxon>Bacteria</taxon>
        <taxon>Pseudomonadati</taxon>
        <taxon>Pseudomonadota</taxon>
        <taxon>Alphaproteobacteria</taxon>
        <taxon>Caulobacterales</taxon>
        <taxon>Caulobacteraceae</taxon>
        <taxon>Caulobacter</taxon>
    </lineage>
</organism>
<dbReference type="AlphaFoldDB" id="A0A2D2AY76"/>
<evidence type="ECO:0008006" key="4">
    <source>
        <dbReference type="Google" id="ProtNLM"/>
    </source>
</evidence>
<accession>A0A2D2AY76</accession>
<name>A0A2D2AY76_9CAUL</name>
<dbReference type="EMBL" id="CP024201">
    <property type="protein sequence ID" value="ATQ42964.1"/>
    <property type="molecule type" value="Genomic_DNA"/>
</dbReference>